<dbReference type="FunFam" id="1.10.10.60:FF:000137">
    <property type="entry name" value="MYB DNA binding protein"/>
    <property type="match status" value="1"/>
</dbReference>
<evidence type="ECO:0000256" key="4">
    <source>
        <dbReference type="SAM" id="MobiDB-lite"/>
    </source>
</evidence>
<accession>A0A4C2E8M6</accession>
<keyword evidence="3" id="KW-0131">Cell cycle</keyword>
<dbReference type="OrthoDB" id="3366990at2759"/>
<evidence type="ECO:0000256" key="1">
    <source>
        <dbReference type="ARBA" id="ARBA00023125"/>
    </source>
</evidence>
<feature type="region of interest" description="Disordered" evidence="4">
    <location>
        <begin position="371"/>
        <end position="390"/>
    </location>
</feature>
<organism evidence="7 8">
    <name type="scientific">Zygosaccharomyces mellis</name>
    <dbReference type="NCBI Taxonomy" id="42258"/>
    <lineage>
        <taxon>Eukaryota</taxon>
        <taxon>Fungi</taxon>
        <taxon>Dikarya</taxon>
        <taxon>Ascomycota</taxon>
        <taxon>Saccharomycotina</taxon>
        <taxon>Saccharomycetes</taxon>
        <taxon>Saccharomycetales</taxon>
        <taxon>Saccharomycetaceae</taxon>
        <taxon>Zygosaccharomyces</taxon>
    </lineage>
</organism>
<reference evidence="7 8" key="1">
    <citation type="submission" date="2019-01" db="EMBL/GenBank/DDBJ databases">
        <title>Draft Genome Sequencing of Zygosaccharomyces mellis Ca-7.</title>
        <authorList>
            <person name="Shiwa Y."/>
            <person name="Kanesaki Y."/>
            <person name="Ishige T."/>
            <person name="Mura K."/>
            <person name="Hori T."/>
            <person name="Tamura T."/>
        </authorList>
    </citation>
    <scope>NUCLEOTIDE SEQUENCE [LARGE SCALE GENOMIC DNA]</scope>
    <source>
        <strain evidence="7 8">Ca-7</strain>
    </source>
</reference>
<dbReference type="GO" id="GO:0010833">
    <property type="term" value="P:telomere maintenance via telomere lengthening"/>
    <property type="evidence" value="ECO:0007669"/>
    <property type="project" value="TreeGrafter"/>
</dbReference>
<dbReference type="InterPro" id="IPR009057">
    <property type="entry name" value="Homeodomain-like_sf"/>
</dbReference>
<evidence type="ECO:0000313" key="8">
    <source>
        <dbReference type="Proteomes" id="UP000301737"/>
    </source>
</evidence>
<dbReference type="Proteomes" id="UP000301737">
    <property type="component" value="Unassembled WGS sequence"/>
</dbReference>
<dbReference type="InterPro" id="IPR052833">
    <property type="entry name" value="Telomeric_DNA-bd_trans-reg"/>
</dbReference>
<feature type="compositionally biased region" description="Gly residues" evidence="4">
    <location>
        <begin position="425"/>
        <end position="435"/>
    </location>
</feature>
<gene>
    <name evidence="7" type="primary">TBF1</name>
    <name evidence="7" type="ORF">ZYGM_003076</name>
</gene>
<feature type="region of interest" description="Disordered" evidence="4">
    <location>
        <begin position="414"/>
        <end position="437"/>
    </location>
</feature>
<dbReference type="SUPFAM" id="SSF46689">
    <property type="entry name" value="Homeodomain-like"/>
    <property type="match status" value="1"/>
</dbReference>
<feature type="domain" description="Myb-like" evidence="5">
    <location>
        <begin position="443"/>
        <end position="490"/>
    </location>
</feature>
<keyword evidence="1" id="KW-0238">DNA-binding</keyword>
<dbReference type="SMART" id="SM00717">
    <property type="entry name" value="SANT"/>
    <property type="match status" value="1"/>
</dbReference>
<feature type="compositionally biased region" description="Low complexity" evidence="4">
    <location>
        <begin position="414"/>
        <end position="424"/>
    </location>
</feature>
<dbReference type="GO" id="GO:0042803">
    <property type="term" value="F:protein homodimerization activity"/>
    <property type="evidence" value="ECO:0007669"/>
    <property type="project" value="InterPro"/>
</dbReference>
<protein>
    <submittedName>
        <fullName evidence="7">TTAGGG repeat binding factor</fullName>
    </submittedName>
</protein>
<dbReference type="PANTHER" id="PTHR47807:SF1">
    <property type="entry name" value="PROTEIN TBF1"/>
    <property type="match status" value="1"/>
</dbReference>
<name>A0A4C2E8M6_9SACH</name>
<evidence type="ECO:0000256" key="3">
    <source>
        <dbReference type="ARBA" id="ARBA00023306"/>
    </source>
</evidence>
<dbReference type="InterPro" id="IPR001005">
    <property type="entry name" value="SANT/Myb"/>
</dbReference>
<dbReference type="PROSITE" id="PS51294">
    <property type="entry name" value="HTH_MYB"/>
    <property type="match status" value="1"/>
</dbReference>
<keyword evidence="8" id="KW-1185">Reference proteome</keyword>
<dbReference type="Pfam" id="PF00249">
    <property type="entry name" value="Myb_DNA-binding"/>
    <property type="match status" value="1"/>
</dbReference>
<dbReference type="Pfam" id="PF08558">
    <property type="entry name" value="TRF"/>
    <property type="match status" value="1"/>
</dbReference>
<sequence>MSELYSENLNRFNGIIESLPLKLRLNISSLCLLDNVATQMLRLLLLNSNSPQVVGVISDPTAYLSSGETEMFQTLLKLFTHIRMIYESKTPLLTVHDVVPGLWLPNCPAPLILRGHEAYIVTAIRKSNLLTFLLTILNCFNYGFELLQESFLDIFCPNTIFTGNSSIDQNGKFLKSQAILYLDLKTQAFISALKNFDDGSDQIPTVNQKEFLDVIFSNNLSDQLVLRRKGNRHNVTDELMTTSQREFLERCERRRENLSNYTSFRSLTRDYDWNHFVKELLDYCTKNLGLIIWGHKGKGKSPLYCFDSTEFDTQVLYASGASAPDEDTALVHVGANASGGYHQNLLSGGPESGSFDSPDLASSVTQQVILSASGGGNGEEDGSSNHEKPAIKDVHGNKVTKSLADAAVSVTSGSRLGTSTAGAGATVGSGSGRGGILKKLNPKRTWSKEEQDTLAEGLRDLGPSWAKILDLYGPGGKINESLKNRSQVQLKDKARNWKLQYLKTGRPLPDYLLKVTGTLERTIRSKKKLGSVQGHENSSMTSPAAAAAAAAAASVGSDNHERESSAASEFFGPNATDTSGFDPNLEANI</sequence>
<dbReference type="Gene3D" id="1.10.10.60">
    <property type="entry name" value="Homeodomain-like"/>
    <property type="match status" value="1"/>
</dbReference>
<dbReference type="PROSITE" id="PS50090">
    <property type="entry name" value="MYB_LIKE"/>
    <property type="match status" value="1"/>
</dbReference>
<feature type="compositionally biased region" description="Low complexity" evidence="4">
    <location>
        <begin position="544"/>
        <end position="553"/>
    </location>
</feature>
<dbReference type="AlphaFoldDB" id="A0A4C2E8M6"/>
<evidence type="ECO:0000313" key="7">
    <source>
        <dbReference type="EMBL" id="GCF00588.1"/>
    </source>
</evidence>
<dbReference type="CDD" id="cd11660">
    <property type="entry name" value="SANT_TRF"/>
    <property type="match status" value="1"/>
</dbReference>
<dbReference type="PANTHER" id="PTHR47807">
    <property type="entry name" value="PROTEIN TBF1"/>
    <property type="match status" value="1"/>
</dbReference>
<dbReference type="GO" id="GO:0003691">
    <property type="term" value="F:double-stranded telomeric DNA binding"/>
    <property type="evidence" value="ECO:0007669"/>
    <property type="project" value="TreeGrafter"/>
</dbReference>
<feature type="region of interest" description="Disordered" evidence="4">
    <location>
        <begin position="526"/>
        <end position="589"/>
    </location>
</feature>
<keyword evidence="2" id="KW-0539">Nucleus</keyword>
<evidence type="ECO:0000256" key="2">
    <source>
        <dbReference type="ARBA" id="ARBA00023242"/>
    </source>
</evidence>
<evidence type="ECO:0000259" key="6">
    <source>
        <dbReference type="PROSITE" id="PS51294"/>
    </source>
</evidence>
<comment type="caution">
    <text evidence="7">The sequence shown here is derived from an EMBL/GenBank/DDBJ whole genome shotgun (WGS) entry which is preliminary data.</text>
</comment>
<dbReference type="InterPro" id="IPR017930">
    <property type="entry name" value="Myb_dom"/>
</dbReference>
<evidence type="ECO:0000259" key="5">
    <source>
        <dbReference type="PROSITE" id="PS50090"/>
    </source>
</evidence>
<dbReference type="EMBL" id="BIMX01000019">
    <property type="protein sequence ID" value="GCF00588.1"/>
    <property type="molecule type" value="Genomic_DNA"/>
</dbReference>
<proteinExistence type="predicted"/>
<feature type="domain" description="HTH myb-type" evidence="6">
    <location>
        <begin position="443"/>
        <end position="494"/>
    </location>
</feature>
<dbReference type="InterPro" id="IPR013867">
    <property type="entry name" value="Telomere_rpt-bd_fac_dimer_dom"/>
</dbReference>